<dbReference type="AlphaFoldDB" id="A0A5M3W2W0"/>
<evidence type="ECO:0000313" key="1">
    <source>
        <dbReference type="EMBL" id="GES00938.1"/>
    </source>
</evidence>
<accession>A0A5M3W2W0</accession>
<reference evidence="1 2" key="1">
    <citation type="submission" date="2019-10" db="EMBL/GenBank/DDBJ databases">
        <title>Whole genome shotgun sequence of Acrocarpospora corrugata NBRC 13972.</title>
        <authorList>
            <person name="Ichikawa N."/>
            <person name="Kimura A."/>
            <person name="Kitahashi Y."/>
            <person name="Komaki H."/>
            <person name="Oguchi A."/>
        </authorList>
    </citation>
    <scope>NUCLEOTIDE SEQUENCE [LARGE SCALE GENOMIC DNA]</scope>
    <source>
        <strain evidence="1 2">NBRC 13972</strain>
    </source>
</reference>
<keyword evidence="2" id="KW-1185">Reference proteome</keyword>
<name>A0A5M3W2W0_9ACTN</name>
<sequence length="82" mass="8952">MLARIFAAVAIEPHEVLLGHRHEHGRGDLAGHALHPPVRVVLGEPPHAERDEHRYDEGRPFWTALMVAPLAVPACTALAVTT</sequence>
<gene>
    <name evidence="1" type="ORF">Acor_30020</name>
</gene>
<evidence type="ECO:0000313" key="2">
    <source>
        <dbReference type="Proteomes" id="UP000334990"/>
    </source>
</evidence>
<dbReference type="RefSeq" id="WP_155337241.1">
    <property type="nucleotide sequence ID" value="NZ_BAAABN010000047.1"/>
</dbReference>
<proteinExistence type="predicted"/>
<dbReference type="Proteomes" id="UP000334990">
    <property type="component" value="Unassembled WGS sequence"/>
</dbReference>
<dbReference type="EMBL" id="BLAD01000047">
    <property type="protein sequence ID" value="GES00938.1"/>
    <property type="molecule type" value="Genomic_DNA"/>
</dbReference>
<comment type="caution">
    <text evidence="1">The sequence shown here is derived from an EMBL/GenBank/DDBJ whole genome shotgun (WGS) entry which is preliminary data.</text>
</comment>
<organism evidence="1 2">
    <name type="scientific">Acrocarpospora corrugata</name>
    <dbReference type="NCBI Taxonomy" id="35763"/>
    <lineage>
        <taxon>Bacteria</taxon>
        <taxon>Bacillati</taxon>
        <taxon>Actinomycetota</taxon>
        <taxon>Actinomycetes</taxon>
        <taxon>Streptosporangiales</taxon>
        <taxon>Streptosporangiaceae</taxon>
        <taxon>Acrocarpospora</taxon>
    </lineage>
</organism>
<protein>
    <submittedName>
        <fullName evidence="1">Uncharacterized protein</fullName>
    </submittedName>
</protein>